<gene>
    <name evidence="2" type="ORF">F1189_22390</name>
</gene>
<proteinExistence type="predicted"/>
<dbReference type="EMBL" id="VWPK01000043">
    <property type="protein sequence ID" value="KAA5609842.1"/>
    <property type="molecule type" value="Genomic_DNA"/>
</dbReference>
<name>A0A5M6INL3_9PROT</name>
<accession>A0A5M6INL3</accession>
<evidence type="ECO:0000256" key="1">
    <source>
        <dbReference type="SAM" id="MobiDB-lite"/>
    </source>
</evidence>
<evidence type="ECO:0000313" key="3">
    <source>
        <dbReference type="Proteomes" id="UP000325255"/>
    </source>
</evidence>
<evidence type="ECO:0000313" key="2">
    <source>
        <dbReference type="EMBL" id="KAA5609842.1"/>
    </source>
</evidence>
<sequence length="64" mass="6797">MASKGEAKPPPEPVVRPRKGGSRRVGATLPAELYVRFKAYVARRGGTGEQAIADAIEQMVTSGE</sequence>
<dbReference type="AlphaFoldDB" id="A0A5M6INL3"/>
<comment type="caution">
    <text evidence="2">The sequence shown here is derived from an EMBL/GenBank/DDBJ whole genome shotgun (WGS) entry which is preliminary data.</text>
</comment>
<feature type="region of interest" description="Disordered" evidence="1">
    <location>
        <begin position="1"/>
        <end position="23"/>
    </location>
</feature>
<organism evidence="2 3">
    <name type="scientific">Rhodovastum atsumiense</name>
    <dbReference type="NCBI Taxonomy" id="504468"/>
    <lineage>
        <taxon>Bacteria</taxon>
        <taxon>Pseudomonadati</taxon>
        <taxon>Pseudomonadota</taxon>
        <taxon>Alphaproteobacteria</taxon>
        <taxon>Acetobacterales</taxon>
        <taxon>Acetobacteraceae</taxon>
        <taxon>Rhodovastum</taxon>
    </lineage>
</organism>
<dbReference type="RefSeq" id="WP_150043108.1">
    <property type="nucleotide sequence ID" value="NZ_OW485601.1"/>
</dbReference>
<dbReference type="Proteomes" id="UP000325255">
    <property type="component" value="Unassembled WGS sequence"/>
</dbReference>
<evidence type="ECO:0008006" key="4">
    <source>
        <dbReference type="Google" id="ProtNLM"/>
    </source>
</evidence>
<keyword evidence="3" id="KW-1185">Reference proteome</keyword>
<reference evidence="2 3" key="1">
    <citation type="submission" date="2019-09" db="EMBL/GenBank/DDBJ databases">
        <title>Genome sequence of Rhodovastum atsumiense, a diverse member of the Acetobacteraceae family of non-sulfur purple photosynthetic bacteria.</title>
        <authorList>
            <person name="Meyer T."/>
            <person name="Kyndt J."/>
        </authorList>
    </citation>
    <scope>NUCLEOTIDE SEQUENCE [LARGE SCALE GENOMIC DNA]</scope>
    <source>
        <strain evidence="2 3">DSM 21279</strain>
    </source>
</reference>
<protein>
    <recommendedName>
        <fullName evidence="4">CopG family transcriptional regulator</fullName>
    </recommendedName>
</protein>